<keyword evidence="4" id="KW-1185">Reference proteome</keyword>
<gene>
    <name evidence="3" type="ORF">Cfor_08153</name>
</gene>
<feature type="signal peptide" evidence="2">
    <location>
        <begin position="1"/>
        <end position="29"/>
    </location>
</feature>
<dbReference type="InterPro" id="IPR010276">
    <property type="entry name" value="Allatostatin"/>
</dbReference>
<dbReference type="AlphaFoldDB" id="A0A6L2PUQ2"/>
<keyword evidence="2" id="KW-0732">Signal</keyword>
<dbReference type="EMBL" id="BLKM01011744">
    <property type="protein sequence ID" value="GFG34165.1"/>
    <property type="molecule type" value="Genomic_DNA"/>
</dbReference>
<dbReference type="Proteomes" id="UP000502823">
    <property type="component" value="Unassembled WGS sequence"/>
</dbReference>
<feature type="region of interest" description="Disordered" evidence="1">
    <location>
        <begin position="34"/>
        <end position="57"/>
    </location>
</feature>
<feature type="chain" id="PRO_5026780022" evidence="2">
    <location>
        <begin position="30"/>
        <end position="381"/>
    </location>
</feature>
<reference evidence="4" key="1">
    <citation type="submission" date="2020-01" db="EMBL/GenBank/DDBJ databases">
        <title>Draft genome sequence of the Termite Coptotermes fromosanus.</title>
        <authorList>
            <person name="Itakura S."/>
            <person name="Yosikawa Y."/>
            <person name="Umezawa K."/>
        </authorList>
    </citation>
    <scope>NUCLEOTIDE SEQUENCE [LARGE SCALE GENOMIC DNA]</scope>
</reference>
<feature type="compositionally biased region" description="Acidic residues" evidence="1">
    <location>
        <begin position="247"/>
        <end position="258"/>
    </location>
</feature>
<sequence>MPGLKPCSRFSQMVFMCALLLHLSVLALGTVPPNAGSEGTPEESSSSSGSGVGFLPHNEEASAADNSELDFVKRLYDFGLGKRAYSYVSEYKRLPVYNFGLGKRGKTYGFGLGKRAGADGRLYSFGLGKRDYNDYIQEFEDVADDEEDREDSDVGLMEKRDRLYSFGLGKRAKPYSFGLGKRSPSSGMQRLYGFGLGKRGSSLYGFGLGKRSEGRLYSFGLGKRPVNYGRQSGSRFNFGLGKRSDESDWDEDEEDIAEEDKRSPQGHMFAFGLGKREVAPGELQAIRNEERQKETKNNNESRKNGTAESSRLSGERVKRSLHYAFGIGKRAYDSESSTLDSDEDNEAGVEEFERIVRRPFNFGLGKRLPMYDFGIGKRSEH</sequence>
<evidence type="ECO:0000313" key="4">
    <source>
        <dbReference type="Proteomes" id="UP000502823"/>
    </source>
</evidence>
<feature type="region of interest" description="Disordered" evidence="1">
    <location>
        <begin position="232"/>
        <end position="267"/>
    </location>
</feature>
<evidence type="ECO:0000313" key="3">
    <source>
        <dbReference type="EMBL" id="GFG34165.1"/>
    </source>
</evidence>
<organism evidence="3 4">
    <name type="scientific">Coptotermes formosanus</name>
    <name type="common">Formosan subterranean termite</name>
    <dbReference type="NCBI Taxonomy" id="36987"/>
    <lineage>
        <taxon>Eukaryota</taxon>
        <taxon>Metazoa</taxon>
        <taxon>Ecdysozoa</taxon>
        <taxon>Arthropoda</taxon>
        <taxon>Hexapoda</taxon>
        <taxon>Insecta</taxon>
        <taxon>Pterygota</taxon>
        <taxon>Neoptera</taxon>
        <taxon>Polyneoptera</taxon>
        <taxon>Dictyoptera</taxon>
        <taxon>Blattodea</taxon>
        <taxon>Blattoidea</taxon>
        <taxon>Termitoidae</taxon>
        <taxon>Rhinotermitidae</taxon>
        <taxon>Coptotermes</taxon>
    </lineage>
</organism>
<dbReference type="InParanoid" id="A0A6L2PUQ2"/>
<dbReference type="GO" id="GO:0005184">
    <property type="term" value="F:neuropeptide hormone activity"/>
    <property type="evidence" value="ECO:0007669"/>
    <property type="project" value="InterPro"/>
</dbReference>
<dbReference type="OrthoDB" id="10067964at2759"/>
<evidence type="ECO:0000256" key="1">
    <source>
        <dbReference type="SAM" id="MobiDB-lite"/>
    </source>
</evidence>
<dbReference type="Pfam" id="PF05953">
    <property type="entry name" value="Allatostatin"/>
    <property type="match status" value="5"/>
</dbReference>
<comment type="caution">
    <text evidence="3">The sequence shown here is derived from an EMBL/GenBank/DDBJ whole genome shotgun (WGS) entry which is preliminary data.</text>
</comment>
<feature type="region of interest" description="Disordered" evidence="1">
    <location>
        <begin position="287"/>
        <end position="315"/>
    </location>
</feature>
<name>A0A6L2PUQ2_COPFO</name>
<accession>A0A6L2PUQ2</accession>
<protein>
    <submittedName>
        <fullName evidence="3">Uncharacterized protein</fullName>
    </submittedName>
</protein>
<proteinExistence type="predicted"/>
<feature type="compositionally biased region" description="Basic and acidic residues" evidence="1">
    <location>
        <begin position="287"/>
        <end position="305"/>
    </location>
</feature>
<evidence type="ECO:0000256" key="2">
    <source>
        <dbReference type="SAM" id="SignalP"/>
    </source>
</evidence>
<feature type="compositionally biased region" description="Low complexity" evidence="1">
    <location>
        <begin position="36"/>
        <end position="49"/>
    </location>
</feature>